<protein>
    <recommendedName>
        <fullName evidence="3">Conserved oligomeric Golgi complex subunit 3</fullName>
    </recommendedName>
    <alternativeName>
        <fullName evidence="8">Component of oligomeric Golgi complex 3</fullName>
    </alternativeName>
</protein>
<dbReference type="GO" id="GO:0007030">
    <property type="term" value="P:Golgi organization"/>
    <property type="evidence" value="ECO:0007669"/>
    <property type="project" value="TreeGrafter"/>
</dbReference>
<keyword evidence="4" id="KW-0813">Transport</keyword>
<evidence type="ECO:0000256" key="4">
    <source>
        <dbReference type="ARBA" id="ARBA00022448"/>
    </source>
</evidence>
<evidence type="ECO:0000313" key="11">
    <source>
        <dbReference type="EMBL" id="CAI3978336.1"/>
    </source>
</evidence>
<evidence type="ECO:0000256" key="6">
    <source>
        <dbReference type="ARBA" id="ARBA00023034"/>
    </source>
</evidence>
<dbReference type="GO" id="GO:0006886">
    <property type="term" value="P:intracellular protein transport"/>
    <property type="evidence" value="ECO:0007669"/>
    <property type="project" value="InterPro"/>
</dbReference>
<reference evidence="11" key="1">
    <citation type="submission" date="2022-10" db="EMBL/GenBank/DDBJ databases">
        <authorList>
            <person name="Chen Y."/>
            <person name="Dougan E. K."/>
            <person name="Chan C."/>
            <person name="Rhodes N."/>
            <person name="Thang M."/>
        </authorList>
    </citation>
    <scope>NUCLEOTIDE SEQUENCE</scope>
</reference>
<comment type="subcellular location">
    <subcellularLocation>
        <location evidence="1">Golgi apparatus membrane</location>
        <topology evidence="1">Peripheral membrane protein</topology>
    </subcellularLocation>
</comment>
<evidence type="ECO:0000313" key="12">
    <source>
        <dbReference type="EMBL" id="CAL4765648.1"/>
    </source>
</evidence>
<dbReference type="OrthoDB" id="296793at2759"/>
<dbReference type="EMBL" id="CAMXCT030000403">
    <property type="protein sequence ID" value="CAL4765648.1"/>
    <property type="molecule type" value="Genomic_DNA"/>
</dbReference>
<evidence type="ECO:0000259" key="9">
    <source>
        <dbReference type="Pfam" id="PF04136"/>
    </source>
</evidence>
<dbReference type="GO" id="GO:0005801">
    <property type="term" value="C:cis-Golgi network"/>
    <property type="evidence" value="ECO:0007669"/>
    <property type="project" value="InterPro"/>
</dbReference>
<dbReference type="InterPro" id="IPR048685">
    <property type="entry name" value="COG3_C"/>
</dbReference>
<dbReference type="InterPro" id="IPR007265">
    <property type="entry name" value="COG_su3"/>
</dbReference>
<dbReference type="GO" id="GO:0000139">
    <property type="term" value="C:Golgi membrane"/>
    <property type="evidence" value="ECO:0007669"/>
    <property type="project" value="UniProtKB-SubCell"/>
</dbReference>
<dbReference type="AlphaFoldDB" id="A0A9P1FJL0"/>
<organism evidence="11">
    <name type="scientific">Cladocopium goreaui</name>
    <dbReference type="NCBI Taxonomy" id="2562237"/>
    <lineage>
        <taxon>Eukaryota</taxon>
        <taxon>Sar</taxon>
        <taxon>Alveolata</taxon>
        <taxon>Dinophyceae</taxon>
        <taxon>Suessiales</taxon>
        <taxon>Symbiodiniaceae</taxon>
        <taxon>Cladocopium</taxon>
    </lineage>
</organism>
<accession>A0A9P1FJL0</accession>
<dbReference type="GO" id="GO:0006891">
    <property type="term" value="P:intra-Golgi vesicle-mediated transport"/>
    <property type="evidence" value="ECO:0007669"/>
    <property type="project" value="TreeGrafter"/>
</dbReference>
<evidence type="ECO:0000256" key="7">
    <source>
        <dbReference type="ARBA" id="ARBA00023136"/>
    </source>
</evidence>
<dbReference type="Pfam" id="PF04136">
    <property type="entry name" value="COG3_N"/>
    <property type="match status" value="1"/>
</dbReference>
<evidence type="ECO:0000256" key="3">
    <source>
        <dbReference type="ARBA" id="ARBA00020976"/>
    </source>
</evidence>
<comment type="caution">
    <text evidence="11">The sequence shown here is derived from an EMBL/GenBank/DDBJ whole genome shotgun (WGS) entry which is preliminary data.</text>
</comment>
<name>A0A9P1FJL0_9DINO</name>
<dbReference type="PANTHER" id="PTHR13302:SF8">
    <property type="entry name" value="CONSERVED OLIGOMERIC GOLGI COMPLEX SUBUNIT 3"/>
    <property type="match status" value="1"/>
</dbReference>
<keyword evidence="6" id="KW-0333">Golgi apparatus</keyword>
<keyword evidence="7" id="KW-0472">Membrane</keyword>
<gene>
    <name evidence="11" type="ORF">C1SCF055_LOCUS6394</name>
</gene>
<proteinExistence type="inferred from homology"/>
<dbReference type="GO" id="GO:0017119">
    <property type="term" value="C:Golgi transport complex"/>
    <property type="evidence" value="ECO:0007669"/>
    <property type="project" value="TreeGrafter"/>
</dbReference>
<keyword evidence="13" id="KW-1185">Reference proteome</keyword>
<evidence type="ECO:0000256" key="5">
    <source>
        <dbReference type="ARBA" id="ARBA00022927"/>
    </source>
</evidence>
<dbReference type="EMBL" id="CAMXCT010000403">
    <property type="protein sequence ID" value="CAI3978336.1"/>
    <property type="molecule type" value="Genomic_DNA"/>
</dbReference>
<feature type="domain" description="Conserved oligomeric Golgi complex subunit 3 N-terminal" evidence="9">
    <location>
        <begin position="68"/>
        <end position="220"/>
    </location>
</feature>
<evidence type="ECO:0000259" key="10">
    <source>
        <dbReference type="Pfam" id="PF20671"/>
    </source>
</evidence>
<sequence>MATDLLLSERQVSLLDELTSSVNSGLQEVADAEKGSFEAFHKHWQSVRHRHLQQEASKRRGRWQWICQVQEICNSACEELDTVLGQLKELDRQRCEVLRKTTALHKECEQMVQDQERLAAEAEALAERLDYFDRVADVACMLDHQSANGLLATGTSTTSTSSTSSSGSDLATVLDQIDGSLSFLELHPDFCQAQPYTHQFEHLRNRACLALRSTVQRSLEKSLAQVEQQLKDGGSVQTQVFCSQFKAAAASYRPLLSLLHQRLDIHETYAVTLEELEGFFVHLRLKLLTLPVSTHLQSIVHKDLEMNQLAPATREASAYILEVSQMEHQCFEAYFELRQPQEALRSLMETIADIFYQTMRPLVLACDSIDSLREIGDSLQTDVLEPQRRSKMDLVSFLGMVYRLHKDVQEKLIYRVEMYIRDSIKGYVPSNSDLDYPWVLYSAERQEDPLTESQTGWYPSLPRTLSILAKIYRALEMSTFQGIAQEAVDLCMHTLKEAAQILARKTLPSCSDRNMQAVLPLVQMMDSQLFLVKHLLLLREQVAAFECELVVSEKYFNFGNLWEALNLKLPDGILGILKPTMYHAEVDSKKDIESELKSACETLITNITAHITQPMAAMNVKIGNYLANPQVDRASLKEQSFMKEELHGVISNLHEGHGLGPMAV</sequence>
<feature type="domain" description="Conserved oligomeric Golgi complex subunit 3 C-terminal" evidence="10">
    <location>
        <begin position="242"/>
        <end position="560"/>
    </location>
</feature>
<keyword evidence="5" id="KW-0653">Protein transport</keyword>
<evidence type="ECO:0000256" key="2">
    <source>
        <dbReference type="ARBA" id="ARBA00009936"/>
    </source>
</evidence>
<evidence type="ECO:0000256" key="8">
    <source>
        <dbReference type="ARBA" id="ARBA00031339"/>
    </source>
</evidence>
<evidence type="ECO:0000313" key="13">
    <source>
        <dbReference type="Proteomes" id="UP001152797"/>
    </source>
</evidence>
<dbReference type="Proteomes" id="UP001152797">
    <property type="component" value="Unassembled WGS sequence"/>
</dbReference>
<dbReference type="PANTHER" id="PTHR13302">
    <property type="entry name" value="CONSERVED OLIGOMERIC GOLGI COMPLEX COMPONENT 3"/>
    <property type="match status" value="1"/>
</dbReference>
<evidence type="ECO:0000256" key="1">
    <source>
        <dbReference type="ARBA" id="ARBA00004395"/>
    </source>
</evidence>
<dbReference type="InterPro" id="IPR048320">
    <property type="entry name" value="COG3_N"/>
</dbReference>
<dbReference type="EMBL" id="CAMXCT020000403">
    <property type="protein sequence ID" value="CAL1131711.1"/>
    <property type="molecule type" value="Genomic_DNA"/>
</dbReference>
<comment type="similarity">
    <text evidence="2">Belongs to the COG3 family.</text>
</comment>
<dbReference type="Pfam" id="PF20671">
    <property type="entry name" value="COG3_C"/>
    <property type="match status" value="1"/>
</dbReference>
<reference evidence="12 13" key="2">
    <citation type="submission" date="2024-05" db="EMBL/GenBank/DDBJ databases">
        <authorList>
            <person name="Chen Y."/>
            <person name="Shah S."/>
            <person name="Dougan E. K."/>
            <person name="Thang M."/>
            <person name="Chan C."/>
        </authorList>
    </citation>
    <scope>NUCLEOTIDE SEQUENCE [LARGE SCALE GENOMIC DNA]</scope>
</reference>